<sequence length="248" mass="26613">MMLADKVAIVTGASRGIGRSIANTLAENGASLAIVGTNLKLLNEVCSDVEKMGRECLVFAGDVTNPETAEEVSKKTIGHFGKIDILVNNAGINMRSATLDVELEDWHHVVDVNLNGNFYFSKAVLSHMVERGCGKIVNVSSSTAKSGHKNAAPSYGASKAGVDYLTRHLALEMARYNINVNGVSPGPIETDMIKQWSDDYFEKVTSNVPLKRLGTPKNVADVVLFLASSMSDFLTGETINVNGGTYMN</sequence>
<dbReference type="EC" id="1.1.1.100" evidence="3"/>
<dbReference type="NCBIfam" id="NF005559">
    <property type="entry name" value="PRK07231.1"/>
    <property type="match status" value="1"/>
</dbReference>
<evidence type="ECO:0000313" key="4">
    <source>
        <dbReference type="Proteomes" id="UP000509761"/>
    </source>
</evidence>
<dbReference type="EMBL" id="CP054580">
    <property type="protein sequence ID" value="QKS24152.1"/>
    <property type="molecule type" value="Genomic_DNA"/>
</dbReference>
<dbReference type="PRINTS" id="PR00080">
    <property type="entry name" value="SDRFAMILY"/>
</dbReference>
<organism evidence="3 4">
    <name type="scientific">Vreelandella titanicae</name>
    <dbReference type="NCBI Taxonomy" id="664683"/>
    <lineage>
        <taxon>Bacteria</taxon>
        <taxon>Pseudomonadati</taxon>
        <taxon>Pseudomonadota</taxon>
        <taxon>Gammaproteobacteria</taxon>
        <taxon>Oceanospirillales</taxon>
        <taxon>Halomonadaceae</taxon>
        <taxon>Vreelandella</taxon>
    </lineage>
</organism>
<dbReference type="InterPro" id="IPR036291">
    <property type="entry name" value="NAD(P)-bd_dom_sf"/>
</dbReference>
<protein>
    <submittedName>
        <fullName evidence="3">3-oxoacyl-[acyl-carrier-protein] reductase FabG</fullName>
        <ecNumber evidence="3">1.1.1.100</ecNumber>
    </submittedName>
</protein>
<dbReference type="GO" id="GO:0004316">
    <property type="term" value="F:3-oxoacyl-[acyl-carrier-protein] reductase (NADPH) activity"/>
    <property type="evidence" value="ECO:0007669"/>
    <property type="project" value="UniProtKB-EC"/>
</dbReference>
<dbReference type="PANTHER" id="PTHR42760">
    <property type="entry name" value="SHORT-CHAIN DEHYDROGENASES/REDUCTASES FAMILY MEMBER"/>
    <property type="match status" value="1"/>
</dbReference>
<dbReference type="RefSeq" id="WP_022522888.1">
    <property type="nucleotide sequence ID" value="NZ_CP054580.1"/>
</dbReference>
<dbReference type="InterPro" id="IPR020904">
    <property type="entry name" value="Sc_DH/Rdtase_CS"/>
</dbReference>
<keyword evidence="2 3" id="KW-0560">Oxidoreductase</keyword>
<reference evidence="3 4" key="1">
    <citation type="submission" date="2019-12" db="EMBL/GenBank/DDBJ databases">
        <title>Genome sequencing and assembly of endphytes of Porphyra tenera.</title>
        <authorList>
            <person name="Park J.M."/>
            <person name="Shin R."/>
            <person name="Jo S.H."/>
        </authorList>
    </citation>
    <scope>NUCLEOTIDE SEQUENCE [LARGE SCALE GENOMIC DNA]</scope>
    <source>
        <strain evidence="3 4">GPM3</strain>
    </source>
</reference>
<dbReference type="PANTHER" id="PTHR42760:SF133">
    <property type="entry name" value="3-OXOACYL-[ACYL-CARRIER-PROTEIN] REDUCTASE"/>
    <property type="match status" value="1"/>
</dbReference>
<dbReference type="PRINTS" id="PR00081">
    <property type="entry name" value="GDHRDH"/>
</dbReference>
<evidence type="ECO:0000256" key="2">
    <source>
        <dbReference type="ARBA" id="ARBA00023002"/>
    </source>
</evidence>
<name>A0AAP9NL97_9GAMM</name>
<evidence type="ECO:0000256" key="1">
    <source>
        <dbReference type="ARBA" id="ARBA00006484"/>
    </source>
</evidence>
<gene>
    <name evidence="3" type="ORF">FX987_01926</name>
</gene>
<evidence type="ECO:0000313" key="3">
    <source>
        <dbReference type="EMBL" id="QKS24152.1"/>
    </source>
</evidence>
<dbReference type="PROSITE" id="PS00061">
    <property type="entry name" value="ADH_SHORT"/>
    <property type="match status" value="1"/>
</dbReference>
<dbReference type="Pfam" id="PF13561">
    <property type="entry name" value="adh_short_C2"/>
    <property type="match status" value="1"/>
</dbReference>
<proteinExistence type="inferred from homology"/>
<dbReference type="AlphaFoldDB" id="A0AAP9NL97"/>
<dbReference type="InterPro" id="IPR002347">
    <property type="entry name" value="SDR_fam"/>
</dbReference>
<dbReference type="Proteomes" id="UP000509761">
    <property type="component" value="Chromosome"/>
</dbReference>
<accession>A0AAP9NL97</accession>
<comment type="similarity">
    <text evidence="1">Belongs to the short-chain dehydrogenases/reductases (SDR) family.</text>
</comment>
<dbReference type="FunFam" id="3.40.50.720:FF:000173">
    <property type="entry name" value="3-oxoacyl-[acyl-carrier protein] reductase"/>
    <property type="match status" value="1"/>
</dbReference>
<dbReference type="Gene3D" id="3.40.50.720">
    <property type="entry name" value="NAD(P)-binding Rossmann-like Domain"/>
    <property type="match status" value="1"/>
</dbReference>
<keyword evidence="4" id="KW-1185">Reference proteome</keyword>
<dbReference type="SUPFAM" id="SSF51735">
    <property type="entry name" value="NAD(P)-binding Rossmann-fold domains"/>
    <property type="match status" value="1"/>
</dbReference>